<feature type="region of interest" description="Disordered" evidence="2">
    <location>
        <begin position="161"/>
        <end position="181"/>
    </location>
</feature>
<comment type="caution">
    <text evidence="3">The sequence shown here is derived from an EMBL/GenBank/DDBJ whole genome shotgun (WGS) entry which is preliminary data.</text>
</comment>
<evidence type="ECO:0000256" key="1">
    <source>
        <dbReference type="SAM" id="Coils"/>
    </source>
</evidence>
<organism evidence="3 4">
    <name type="scientific">Candidatus Thiodiazotropha lotti</name>
    <dbReference type="NCBI Taxonomy" id="2792787"/>
    <lineage>
        <taxon>Bacteria</taxon>
        <taxon>Pseudomonadati</taxon>
        <taxon>Pseudomonadota</taxon>
        <taxon>Gammaproteobacteria</taxon>
        <taxon>Chromatiales</taxon>
        <taxon>Sedimenticolaceae</taxon>
        <taxon>Candidatus Thiodiazotropha</taxon>
    </lineage>
</organism>
<name>A0A9E4K0U6_9GAMM</name>
<feature type="compositionally biased region" description="Basic and acidic residues" evidence="2">
    <location>
        <begin position="168"/>
        <end position="180"/>
    </location>
</feature>
<feature type="coiled-coil region" evidence="1">
    <location>
        <begin position="363"/>
        <end position="423"/>
    </location>
</feature>
<accession>A0A9E4K0U6</accession>
<evidence type="ECO:0000313" key="4">
    <source>
        <dbReference type="Proteomes" id="UP000886687"/>
    </source>
</evidence>
<dbReference type="AlphaFoldDB" id="A0A9E4K0U6"/>
<proteinExistence type="predicted"/>
<evidence type="ECO:0000256" key="2">
    <source>
        <dbReference type="SAM" id="MobiDB-lite"/>
    </source>
</evidence>
<sequence>MADDRVDLSVRHSGIPHQALPTGIFIDPTLKATDRNVLCVFRTQMSETSKMAMPTYREIKRMANIGSDATVSRAISILRLTRWIIKVGDIRDDGGRIVRTAYDICDEPECLQTVIKRDTRYLGFVKRMHSHHHPAVVHIAKSVQDGIDLFSDLVADGKRSVRSLSPTEKQEIREESHENLRQFQQGKIDKVTYHAVAYSNKISTLDEEELPTEARLQKLKSGTGGQDSEPRLQFLKSQKSLTSKTEEYCSSSSFNTTTTTTGENRKTSDAELFWPTLLMSELNDSERALILRRLSLVEGQDQQPLINQLTGRMMDSHQPDLEDPVKYMFWLIKKHQEGEEVLTSASTRDYRKPSGDISARVQKNDLETQLREVKSRIGSLKTLMDGHNVGKNPALHQQLSQSLQREEATLQALTEEMQQIAEN</sequence>
<reference evidence="3" key="1">
    <citation type="journal article" date="2021" name="Proc. Natl. Acad. Sci. U.S.A.">
        <title>Global biogeography of chemosynthetic symbionts reveals both localized and globally distributed symbiont groups. .</title>
        <authorList>
            <person name="Osvatic J.T."/>
            <person name="Wilkins L.G.E."/>
            <person name="Leibrecht L."/>
            <person name="Leray M."/>
            <person name="Zauner S."/>
            <person name="Polzin J."/>
            <person name="Camacho Y."/>
            <person name="Gros O."/>
            <person name="van Gils J.A."/>
            <person name="Eisen J.A."/>
            <person name="Petersen J.M."/>
            <person name="Yuen B."/>
        </authorList>
    </citation>
    <scope>NUCLEOTIDE SEQUENCE</scope>
    <source>
        <strain evidence="3">MAGL173</strain>
    </source>
</reference>
<dbReference type="Proteomes" id="UP000886687">
    <property type="component" value="Unassembled WGS sequence"/>
</dbReference>
<evidence type="ECO:0000313" key="3">
    <source>
        <dbReference type="EMBL" id="MCG7937557.1"/>
    </source>
</evidence>
<protein>
    <recommendedName>
        <fullName evidence="5">Helix-turn-helix domain-containing protein</fullName>
    </recommendedName>
</protein>
<keyword evidence="1" id="KW-0175">Coiled coil</keyword>
<gene>
    <name evidence="3" type="ORF">JAZ04_01700</name>
</gene>
<dbReference type="EMBL" id="JAEPDI010000001">
    <property type="protein sequence ID" value="MCG7937557.1"/>
    <property type="molecule type" value="Genomic_DNA"/>
</dbReference>
<evidence type="ECO:0008006" key="5">
    <source>
        <dbReference type="Google" id="ProtNLM"/>
    </source>
</evidence>